<dbReference type="EMBL" id="CAWUHC010000131">
    <property type="protein sequence ID" value="CAK7234707.1"/>
    <property type="molecule type" value="Genomic_DNA"/>
</dbReference>
<feature type="transmembrane region" description="Helical" evidence="6">
    <location>
        <begin position="643"/>
        <end position="663"/>
    </location>
</feature>
<keyword evidence="9" id="KW-1185">Reference proteome</keyword>
<feature type="transmembrane region" description="Helical" evidence="6">
    <location>
        <begin position="609"/>
        <end position="631"/>
    </location>
</feature>
<evidence type="ECO:0000256" key="5">
    <source>
        <dbReference type="ARBA" id="ARBA00023002"/>
    </source>
</evidence>
<reference evidence="8 9" key="1">
    <citation type="submission" date="2024-01" db="EMBL/GenBank/DDBJ databases">
        <authorList>
            <person name="Allen C."/>
            <person name="Tagirdzhanova G."/>
        </authorList>
    </citation>
    <scope>NUCLEOTIDE SEQUENCE [LARGE SCALE GENOMIC DNA]</scope>
</reference>
<dbReference type="Pfam" id="PF01494">
    <property type="entry name" value="FAD_binding_3"/>
    <property type="match status" value="2"/>
</dbReference>
<evidence type="ECO:0000256" key="6">
    <source>
        <dbReference type="SAM" id="Phobius"/>
    </source>
</evidence>
<dbReference type="InterPro" id="IPR036188">
    <property type="entry name" value="FAD/NAD-bd_sf"/>
</dbReference>
<comment type="cofactor">
    <cofactor evidence="1">
        <name>FAD</name>
        <dbReference type="ChEBI" id="CHEBI:57692"/>
    </cofactor>
</comment>
<dbReference type="Proteomes" id="UP001642406">
    <property type="component" value="Unassembled WGS sequence"/>
</dbReference>
<feature type="transmembrane region" description="Helical" evidence="6">
    <location>
        <begin position="502"/>
        <end position="523"/>
    </location>
</feature>
<accession>A0ABP0CSZ3</accession>
<dbReference type="PANTHER" id="PTHR47356:SF2">
    <property type="entry name" value="FAD-BINDING DOMAIN-CONTAINING PROTEIN-RELATED"/>
    <property type="match status" value="1"/>
</dbReference>
<keyword evidence="6" id="KW-0472">Membrane</keyword>
<sequence>MGKSNFKVVIGGGSITGLTLANMLQLYGIDFVVLEAYDDIAPQVGASIGLLPHGNRIMAQLGLFTKILDLCPPLDSFHFRDSTGNVICEFFGMDHSMVQRHGYPITFLDRQMVLQVLYDNIQDKSKVLVNKQVKTVTNTDQGVSVTTADGSVYEGDILVGADGIHSTVRDEMWRIAHRESPGWIPADEHSCVPVDYGCIFGISKPCPGIEPGASNSVFHKHESYIVNGGPEGRVYWFFFYKLVQRAYGDDIPVYTKEDEARVIAQHAEDYITPNLQFKDIIANRITSVLVPLQEYVFRQWHHKRIMTIGDAAHKFHPIAGHGGNACIESAATLVNNLRRALAKAKGGKPSLAEIEKVFAKTQEIRQARTTSLKEHSHEQQRTEMLDTPMHEFIAKYVLPMTDVEDVTFNFSRNMPLAEKLDSPKVSPVPRLAPYKDELLRAPQPRNAMRWYLIAFYLAIAYVVHHVMWVRSASFGLGEHLAQILETGKFTYDPSFPPLKRTYFGISALDDYLVFLTAIFMTGLKRWDENFGMLQLYFLGMLLPPIAVWTTEAFRKRNALTPLVLLTVWMTLVQSAGVGIYMPIWYAVYTFVSEPETYWWPLNREVMLPWASNLLTSCLVGYALPTVLMFYPWSDPNLVQNFEVLWQVSPMLVPLFVNVLGYCYGKRNPSWTKIPKRADTPFPDVVYLKQLYLVTGLLGFALHIYCIGAIVASPTLSISSVFGPDFAAEPKSLGEGLRALFLIDFYGLEVASFAWCVQAVWDLRRVGRTSVDMGTSAALIALANIVAGPGAALSAVWYWRETRLAKTSFTQSLS</sequence>
<comment type="similarity">
    <text evidence="2">Belongs to the paxM FAD-dependent monooxygenase family.</text>
</comment>
<feature type="domain" description="FAD-binding" evidence="7">
    <location>
        <begin position="274"/>
        <end position="343"/>
    </location>
</feature>
<feature type="domain" description="FAD-binding" evidence="7">
    <location>
        <begin position="7"/>
        <end position="172"/>
    </location>
</feature>
<dbReference type="PANTHER" id="PTHR47356">
    <property type="entry name" value="FAD-DEPENDENT MONOOXYGENASE ASQG-RELATED"/>
    <property type="match status" value="1"/>
</dbReference>
<feature type="transmembrane region" description="Helical" evidence="6">
    <location>
        <begin position="450"/>
        <end position="468"/>
    </location>
</feature>
<evidence type="ECO:0000256" key="2">
    <source>
        <dbReference type="ARBA" id="ARBA00007992"/>
    </source>
</evidence>
<comment type="caution">
    <text evidence="8">The sequence shown here is derived from an EMBL/GenBank/DDBJ whole genome shotgun (WGS) entry which is preliminary data.</text>
</comment>
<evidence type="ECO:0000256" key="1">
    <source>
        <dbReference type="ARBA" id="ARBA00001974"/>
    </source>
</evidence>
<keyword evidence="3" id="KW-0285">Flavoprotein</keyword>
<feature type="transmembrane region" description="Helical" evidence="6">
    <location>
        <begin position="690"/>
        <end position="715"/>
    </location>
</feature>
<dbReference type="InterPro" id="IPR050562">
    <property type="entry name" value="FAD_mOase_fung"/>
</dbReference>
<evidence type="ECO:0000256" key="4">
    <source>
        <dbReference type="ARBA" id="ARBA00022827"/>
    </source>
</evidence>
<keyword evidence="4" id="KW-0274">FAD</keyword>
<evidence type="ECO:0000259" key="7">
    <source>
        <dbReference type="Pfam" id="PF01494"/>
    </source>
</evidence>
<keyword evidence="6" id="KW-0812">Transmembrane</keyword>
<organism evidence="8 9">
    <name type="scientific">Sporothrix bragantina</name>
    <dbReference type="NCBI Taxonomy" id="671064"/>
    <lineage>
        <taxon>Eukaryota</taxon>
        <taxon>Fungi</taxon>
        <taxon>Dikarya</taxon>
        <taxon>Ascomycota</taxon>
        <taxon>Pezizomycotina</taxon>
        <taxon>Sordariomycetes</taxon>
        <taxon>Sordariomycetidae</taxon>
        <taxon>Ophiostomatales</taxon>
        <taxon>Ophiostomataceae</taxon>
        <taxon>Sporothrix</taxon>
    </lineage>
</organism>
<proteinExistence type="inferred from homology"/>
<feature type="transmembrane region" description="Helical" evidence="6">
    <location>
        <begin position="777"/>
        <end position="798"/>
    </location>
</feature>
<keyword evidence="6" id="KW-1133">Transmembrane helix</keyword>
<feature type="transmembrane region" description="Helical" evidence="6">
    <location>
        <begin position="562"/>
        <end position="588"/>
    </location>
</feature>
<keyword evidence="5" id="KW-0560">Oxidoreductase</keyword>
<feature type="transmembrane region" description="Helical" evidence="6">
    <location>
        <begin position="530"/>
        <end position="550"/>
    </location>
</feature>
<evidence type="ECO:0000313" key="8">
    <source>
        <dbReference type="EMBL" id="CAK7234707.1"/>
    </source>
</evidence>
<name>A0ABP0CSZ3_9PEZI</name>
<dbReference type="Gene3D" id="3.50.50.60">
    <property type="entry name" value="FAD/NAD(P)-binding domain"/>
    <property type="match status" value="1"/>
</dbReference>
<dbReference type="SUPFAM" id="SSF51905">
    <property type="entry name" value="FAD/NAD(P)-binding domain"/>
    <property type="match status" value="1"/>
</dbReference>
<dbReference type="PRINTS" id="PR00420">
    <property type="entry name" value="RNGMNOXGNASE"/>
</dbReference>
<evidence type="ECO:0000256" key="3">
    <source>
        <dbReference type="ARBA" id="ARBA00022630"/>
    </source>
</evidence>
<evidence type="ECO:0000313" key="9">
    <source>
        <dbReference type="Proteomes" id="UP001642406"/>
    </source>
</evidence>
<dbReference type="InterPro" id="IPR002938">
    <property type="entry name" value="FAD-bd"/>
</dbReference>
<protein>
    <recommendedName>
        <fullName evidence="7">FAD-binding domain-containing protein</fullName>
    </recommendedName>
</protein>
<gene>
    <name evidence="8" type="ORF">SBRCBS47491_009040</name>
</gene>